<name>E3LWW0_CAERE</name>
<proteinExistence type="predicted"/>
<organism evidence="3">
    <name type="scientific">Caenorhabditis remanei</name>
    <name type="common">Caenorhabditis vulgaris</name>
    <dbReference type="NCBI Taxonomy" id="31234"/>
    <lineage>
        <taxon>Eukaryota</taxon>
        <taxon>Metazoa</taxon>
        <taxon>Ecdysozoa</taxon>
        <taxon>Nematoda</taxon>
        <taxon>Chromadorea</taxon>
        <taxon>Rhabditida</taxon>
        <taxon>Rhabditina</taxon>
        <taxon>Rhabditomorpha</taxon>
        <taxon>Rhabditoidea</taxon>
        <taxon>Rhabditidae</taxon>
        <taxon>Peloderinae</taxon>
        <taxon>Caenorhabditis</taxon>
    </lineage>
</organism>
<dbReference type="Proteomes" id="UP000008281">
    <property type="component" value="Unassembled WGS sequence"/>
</dbReference>
<dbReference type="OMA" id="AYDAICS"/>
<evidence type="ECO:0000313" key="3">
    <source>
        <dbReference type="Proteomes" id="UP000008281"/>
    </source>
</evidence>
<dbReference type="EMBL" id="DS268417">
    <property type="protein sequence ID" value="EFO83677.1"/>
    <property type="molecule type" value="Genomic_DNA"/>
</dbReference>
<dbReference type="RefSeq" id="XP_003111816.1">
    <property type="nucleotide sequence ID" value="XM_003111768.1"/>
</dbReference>
<dbReference type="CTD" id="9812349"/>
<dbReference type="KEGG" id="crq:GCK72_010735"/>
<protein>
    <submittedName>
        <fullName evidence="1">Uncharacterized protein</fullName>
    </submittedName>
</protein>
<sequence length="86" mass="9755">MTSAEVDIFEIRRQKVFTTIESIGTQKSEIAAALRGLGVGSVEDDEAVKYSIEQLMAAYDAICSQEKLWMELLKEINELEKKEEKQ</sequence>
<keyword evidence="3" id="KW-1185">Reference proteome</keyword>
<accession>E3LWW0</accession>
<dbReference type="EMBL" id="WUAV01000003">
    <property type="protein sequence ID" value="KAF1762473.1"/>
    <property type="molecule type" value="Genomic_DNA"/>
</dbReference>
<evidence type="ECO:0000313" key="1">
    <source>
        <dbReference type="EMBL" id="EFO83677.1"/>
    </source>
</evidence>
<dbReference type="Proteomes" id="UP000483820">
    <property type="component" value="Chromosome III"/>
</dbReference>
<dbReference type="GeneID" id="9812349"/>
<reference evidence="2 4" key="2">
    <citation type="submission" date="2019-12" db="EMBL/GenBank/DDBJ databases">
        <title>Chromosome-level assembly of the Caenorhabditis remanei genome.</title>
        <authorList>
            <person name="Teterina A.A."/>
            <person name="Willis J.H."/>
            <person name="Phillips P.C."/>
        </authorList>
    </citation>
    <scope>NUCLEOTIDE SEQUENCE [LARGE SCALE GENOMIC DNA]</scope>
    <source>
        <strain evidence="2 4">PX506</strain>
        <tissue evidence="2">Whole organism</tissue>
    </source>
</reference>
<reference evidence="1" key="1">
    <citation type="submission" date="2007-07" db="EMBL/GenBank/DDBJ databases">
        <title>PCAP assembly of the Caenorhabditis remanei genome.</title>
        <authorList>
            <consortium name="The Caenorhabditis remanei Sequencing Consortium"/>
            <person name="Wilson R.K."/>
        </authorList>
    </citation>
    <scope>NUCLEOTIDE SEQUENCE [LARGE SCALE GENOMIC DNA]</scope>
    <source>
        <strain evidence="1">PB4641</strain>
    </source>
</reference>
<gene>
    <name evidence="1" type="ORF">CRE_03161</name>
    <name evidence="2" type="ORF">GCK72_010735</name>
</gene>
<evidence type="ECO:0000313" key="4">
    <source>
        <dbReference type="Proteomes" id="UP000483820"/>
    </source>
</evidence>
<dbReference type="eggNOG" id="ENOG502TKEU">
    <property type="taxonomic scope" value="Eukaryota"/>
</dbReference>
<dbReference type="HOGENOM" id="CLU_182473_0_0_1"/>
<evidence type="ECO:0000313" key="2">
    <source>
        <dbReference type="EMBL" id="KAF1762473.1"/>
    </source>
</evidence>
<dbReference type="AlphaFoldDB" id="E3LWW0"/>
<dbReference type="OrthoDB" id="2125770at2759"/>